<proteinExistence type="predicted"/>
<dbReference type="AlphaFoldDB" id="A0A0A1UYV8"/>
<dbReference type="HOGENOM" id="CLU_1215040_0_0_1"/>
<protein>
    <submittedName>
        <fullName evidence="1">Uncharacterized protein</fullName>
    </submittedName>
</protein>
<evidence type="ECO:0000313" key="1">
    <source>
        <dbReference type="EMBL" id="EXV03104.1"/>
    </source>
</evidence>
<comment type="caution">
    <text evidence="1">The sequence shown here is derived from an EMBL/GenBank/DDBJ whole genome shotgun (WGS) entry which is preliminary data.</text>
</comment>
<name>A0A0A1UYV8_9HYPO</name>
<sequence>MTDGWDGDPLSLLFCCLFLDFSNVSHIDSTLLGKLNVSPTRANILASSIVTQRKDKCHGVCQRGLKNHDYVARSGQVRWARPRQARRKRRRGIKAQMPDSWRTCKESRAENEAALYGLLGEPPSQLRLVCAFCAFCAVMRAGAKTCAWSVSSSTSSSTSYGVWLLRYTRLHTKLAASSATDGLRSHGHRVAEWVLRGEGAQGFDDDEKGCASSSRSSIKGQLVHVLPA</sequence>
<dbReference type="EMBL" id="JELW01000004">
    <property type="protein sequence ID" value="EXV03104.1"/>
    <property type="molecule type" value="Genomic_DNA"/>
</dbReference>
<gene>
    <name evidence="1" type="ORF">X797_004227</name>
</gene>
<accession>A0A0A1UYV8</accession>
<organism evidence="1 2">
    <name type="scientific">Metarhizium robertsii</name>
    <dbReference type="NCBI Taxonomy" id="568076"/>
    <lineage>
        <taxon>Eukaryota</taxon>
        <taxon>Fungi</taxon>
        <taxon>Dikarya</taxon>
        <taxon>Ascomycota</taxon>
        <taxon>Pezizomycotina</taxon>
        <taxon>Sordariomycetes</taxon>
        <taxon>Hypocreomycetidae</taxon>
        <taxon>Hypocreales</taxon>
        <taxon>Clavicipitaceae</taxon>
        <taxon>Metarhizium</taxon>
    </lineage>
</organism>
<evidence type="ECO:0000313" key="2">
    <source>
        <dbReference type="Proteomes" id="UP000030151"/>
    </source>
</evidence>
<dbReference type="Proteomes" id="UP000030151">
    <property type="component" value="Unassembled WGS sequence"/>
</dbReference>
<reference evidence="1 2" key="1">
    <citation type="submission" date="2014-02" db="EMBL/GenBank/DDBJ databases">
        <title>The genome sequence of the entomopathogenic fungus Metarhizium robertsii ARSEF 2575.</title>
        <authorList>
            <person name="Giuliano Garisto Donzelli B."/>
            <person name="Roe B.A."/>
            <person name="Macmil S.L."/>
            <person name="Krasnoff S.B."/>
            <person name="Gibson D.M."/>
        </authorList>
    </citation>
    <scope>NUCLEOTIDE SEQUENCE [LARGE SCALE GENOMIC DNA]</scope>
    <source>
        <strain evidence="1 2">ARSEF 2575</strain>
    </source>
</reference>